<dbReference type="EMBL" id="JBHSFQ010000006">
    <property type="protein sequence ID" value="MFC4562055.1"/>
    <property type="molecule type" value="Genomic_DNA"/>
</dbReference>
<feature type="compositionally biased region" description="Pro residues" evidence="1">
    <location>
        <begin position="477"/>
        <end position="489"/>
    </location>
</feature>
<feature type="transmembrane region" description="Helical" evidence="2">
    <location>
        <begin position="185"/>
        <end position="207"/>
    </location>
</feature>
<feature type="compositionally biased region" description="Pro residues" evidence="1">
    <location>
        <begin position="101"/>
        <end position="120"/>
    </location>
</feature>
<feature type="domain" description="Glycerophosphoryl diester phosphodiesterase membrane" evidence="3">
    <location>
        <begin position="327"/>
        <end position="449"/>
    </location>
</feature>
<organism evidence="4 5">
    <name type="scientific">Nocardiopsis mangrovi</name>
    <dbReference type="NCBI Taxonomy" id="1179818"/>
    <lineage>
        <taxon>Bacteria</taxon>
        <taxon>Bacillati</taxon>
        <taxon>Actinomycetota</taxon>
        <taxon>Actinomycetes</taxon>
        <taxon>Streptosporangiales</taxon>
        <taxon>Nocardiopsidaceae</taxon>
        <taxon>Nocardiopsis</taxon>
    </lineage>
</organism>
<accession>A0ABV9DTN1</accession>
<dbReference type="RefSeq" id="WP_378572910.1">
    <property type="nucleotide sequence ID" value="NZ_JBHSFQ010000006.1"/>
</dbReference>
<feature type="compositionally biased region" description="Gly residues" evidence="1">
    <location>
        <begin position="53"/>
        <end position="65"/>
    </location>
</feature>
<keyword evidence="2" id="KW-0812">Transmembrane</keyword>
<proteinExistence type="predicted"/>
<gene>
    <name evidence="4" type="ORF">ACFO4E_09325</name>
</gene>
<feature type="transmembrane region" description="Helical" evidence="2">
    <location>
        <begin position="373"/>
        <end position="398"/>
    </location>
</feature>
<keyword evidence="5" id="KW-1185">Reference proteome</keyword>
<feature type="transmembrane region" description="Helical" evidence="2">
    <location>
        <begin position="319"/>
        <end position="342"/>
    </location>
</feature>
<feature type="transmembrane region" description="Helical" evidence="2">
    <location>
        <begin position="285"/>
        <end position="313"/>
    </location>
</feature>
<protein>
    <submittedName>
        <fullName evidence="4">Glycerophosphoryl diester phosphodiesterase membrane domain-containing protein</fullName>
    </submittedName>
</protein>
<comment type="caution">
    <text evidence="4">The sequence shown here is derived from an EMBL/GenBank/DDBJ whole genome shotgun (WGS) entry which is preliminary data.</text>
</comment>
<evidence type="ECO:0000313" key="4">
    <source>
        <dbReference type="EMBL" id="MFC4562055.1"/>
    </source>
</evidence>
<dbReference type="Pfam" id="PF10110">
    <property type="entry name" value="GPDPase_memb"/>
    <property type="match status" value="1"/>
</dbReference>
<keyword evidence="2" id="KW-1133">Transmembrane helix</keyword>
<dbReference type="InterPro" id="IPR018476">
    <property type="entry name" value="GlyceroP-diester-Pdiesterase_M"/>
</dbReference>
<sequence>MTQDDGQERREPDRSPEPGADGPAAAGAAPSSWAVPGGGAPEPPPSGWAAPGAGPGHDQGHGYGQQGHTQGQGYPQEHGYGQPGYGQQGPAPGQGQGPYPGQGPGPAFAPPSGYAPPGPGGPGGYAPPGHGPHPGYGPPGYGAAPPGYGQPAAPRPGIVALRPLTLGDIFNGAFGYIRNNPKATLGMTTVIVALVSLLPAVGAGSLISDYTAWLEEPPIPAGEDDGVFPMSPFTLATQFGGSILSFVGSAVLTGLLAAVVGLAVLGRKLTAAEAWAAAKPRLGAVLGVAVLLFLLGTASVALLVGVIVGAIALAVALTIWIGVVAGILGLVAWAAANVWIYVRTSMAMPVTVLERIGPGSALARSWRLTRRGWWRVFGILLLASFLGNAVASVLSGPFSILGGVADVFIESRAVADTAYAAAVFLGSVIAGTVTTPFITGVTTLLYVDLRMRREGLDLRLQAAAQSGAHAGPEIYLPGPPAPAGPPPGYPQQAGPGGPVPGAPA</sequence>
<evidence type="ECO:0000313" key="5">
    <source>
        <dbReference type="Proteomes" id="UP001595923"/>
    </source>
</evidence>
<feature type="transmembrane region" description="Helical" evidence="2">
    <location>
        <begin position="418"/>
        <end position="447"/>
    </location>
</feature>
<feature type="region of interest" description="Disordered" evidence="1">
    <location>
        <begin position="471"/>
        <end position="504"/>
    </location>
</feature>
<name>A0ABV9DTN1_9ACTN</name>
<feature type="compositionally biased region" description="Low complexity" evidence="1">
    <location>
        <begin position="66"/>
        <end position="80"/>
    </location>
</feature>
<feature type="compositionally biased region" description="Gly residues" evidence="1">
    <location>
        <begin position="81"/>
        <end position="100"/>
    </location>
</feature>
<feature type="transmembrane region" description="Helical" evidence="2">
    <location>
        <begin position="239"/>
        <end position="265"/>
    </location>
</feature>
<reference evidence="5" key="1">
    <citation type="journal article" date="2019" name="Int. J. Syst. Evol. Microbiol.">
        <title>The Global Catalogue of Microorganisms (GCM) 10K type strain sequencing project: providing services to taxonomists for standard genome sequencing and annotation.</title>
        <authorList>
            <consortium name="The Broad Institute Genomics Platform"/>
            <consortium name="The Broad Institute Genome Sequencing Center for Infectious Disease"/>
            <person name="Wu L."/>
            <person name="Ma J."/>
        </authorList>
    </citation>
    <scope>NUCLEOTIDE SEQUENCE [LARGE SCALE GENOMIC DNA]</scope>
    <source>
        <strain evidence="5">XZYJ18</strain>
    </source>
</reference>
<dbReference type="Proteomes" id="UP001595923">
    <property type="component" value="Unassembled WGS sequence"/>
</dbReference>
<feature type="region of interest" description="Disordered" evidence="1">
    <location>
        <begin position="1"/>
        <end position="149"/>
    </location>
</feature>
<feature type="compositionally biased region" description="Low complexity" evidence="1">
    <location>
        <begin position="17"/>
        <end position="35"/>
    </location>
</feature>
<evidence type="ECO:0000256" key="1">
    <source>
        <dbReference type="SAM" id="MobiDB-lite"/>
    </source>
</evidence>
<evidence type="ECO:0000259" key="3">
    <source>
        <dbReference type="Pfam" id="PF10110"/>
    </source>
</evidence>
<feature type="compositionally biased region" description="Basic and acidic residues" evidence="1">
    <location>
        <begin position="1"/>
        <end position="16"/>
    </location>
</feature>
<keyword evidence="2" id="KW-0472">Membrane</keyword>
<evidence type="ECO:0000256" key="2">
    <source>
        <dbReference type="SAM" id="Phobius"/>
    </source>
</evidence>